<dbReference type="RefSeq" id="WP_343046298.1">
    <property type="nucleotide sequence ID" value="NZ_JACBYQ010000002.1"/>
</dbReference>
<feature type="transmembrane region" description="Helical" evidence="1">
    <location>
        <begin position="47"/>
        <end position="67"/>
    </location>
</feature>
<dbReference type="InterPro" id="IPR025902">
    <property type="entry name" value="LssY-like-C_dom"/>
</dbReference>
<evidence type="ECO:0000256" key="1">
    <source>
        <dbReference type="SAM" id="Phobius"/>
    </source>
</evidence>
<feature type="transmembrane region" description="Helical" evidence="1">
    <location>
        <begin position="384"/>
        <end position="401"/>
    </location>
</feature>
<name>A0A7Y9LU68_9MICC</name>
<sequence>MTAISEMIQISKRRWSINLLVDNLFFVFSGAASIWLAWLVLSESIAGGWSKLWLSLPFWVVLAYVALPRLHRILTSIYVPDYFIGRSRTADGLLGDPINLAVRGSQQQLEAIMLAAGWTKADEITLLSSWRIIVSTVTRRSYLKAPVSSLMLFGRQQDFAFQQEVENSPAKRHHVRFWRCPDGWLLPGGHQADWLAAGTFDRSVGLSLFTFQITHKIDANVDIERDHIVQTMHAADTFVSLDVIEDFSTGYHSRNGGGDEITTDGDLPIVNVRGVTVEEPRNVTGGVVIPGTSVDVPPLERPLPTIFGAFFGLFTAITTIISAIAFLTSHEMSDVLSAGNYSPLEIAQLSEGVTIITLSILGLLAISQIALACFVWIGHNWARIALMSVTALSIIVTAVGSVQGQQITLSTNLFGITLDIFAMLALSSEKARAFARNRRA</sequence>
<accession>A0A7Y9LU68</accession>
<dbReference type="EMBL" id="JACBYQ010000002">
    <property type="protein sequence ID" value="NYE95625.1"/>
    <property type="molecule type" value="Genomic_DNA"/>
</dbReference>
<evidence type="ECO:0000259" key="2">
    <source>
        <dbReference type="Pfam" id="PF14067"/>
    </source>
</evidence>
<keyword evidence="4" id="KW-1185">Reference proteome</keyword>
<dbReference type="Proteomes" id="UP000521748">
    <property type="component" value="Unassembled WGS sequence"/>
</dbReference>
<dbReference type="AlphaFoldDB" id="A0A7Y9LU68"/>
<protein>
    <recommendedName>
        <fullName evidence="2">LssY-like C-terminal domain-containing protein</fullName>
    </recommendedName>
</protein>
<keyword evidence="1" id="KW-1133">Transmembrane helix</keyword>
<feature type="transmembrane region" description="Helical" evidence="1">
    <location>
        <begin position="353"/>
        <end position="377"/>
    </location>
</feature>
<feature type="transmembrane region" description="Helical" evidence="1">
    <location>
        <begin position="306"/>
        <end position="327"/>
    </location>
</feature>
<evidence type="ECO:0000313" key="3">
    <source>
        <dbReference type="EMBL" id="NYE95625.1"/>
    </source>
</evidence>
<dbReference type="Pfam" id="PF14067">
    <property type="entry name" value="LssY_C"/>
    <property type="match status" value="1"/>
</dbReference>
<organism evidence="3 4">
    <name type="scientific">Psychromicrobium silvestre</name>
    <dbReference type="NCBI Taxonomy" id="1645614"/>
    <lineage>
        <taxon>Bacteria</taxon>
        <taxon>Bacillati</taxon>
        <taxon>Actinomycetota</taxon>
        <taxon>Actinomycetes</taxon>
        <taxon>Micrococcales</taxon>
        <taxon>Micrococcaceae</taxon>
        <taxon>Psychromicrobium</taxon>
    </lineage>
</organism>
<evidence type="ECO:0000313" key="4">
    <source>
        <dbReference type="Proteomes" id="UP000521748"/>
    </source>
</evidence>
<feature type="domain" description="LssY-like C-terminal" evidence="2">
    <location>
        <begin position="78"/>
        <end position="267"/>
    </location>
</feature>
<keyword evidence="1" id="KW-0812">Transmembrane</keyword>
<gene>
    <name evidence="3" type="ORF">FHU41_001875</name>
</gene>
<reference evidence="3 4" key="1">
    <citation type="submission" date="2020-07" db="EMBL/GenBank/DDBJ databases">
        <title>Sequencing the genomes of 1000 actinobacteria strains.</title>
        <authorList>
            <person name="Klenk H.-P."/>
        </authorList>
    </citation>
    <scope>NUCLEOTIDE SEQUENCE [LARGE SCALE GENOMIC DNA]</scope>
    <source>
        <strain evidence="3 4">DSM 102047</strain>
    </source>
</reference>
<feature type="transmembrane region" description="Helical" evidence="1">
    <location>
        <begin position="20"/>
        <end position="41"/>
    </location>
</feature>
<comment type="caution">
    <text evidence="3">The sequence shown here is derived from an EMBL/GenBank/DDBJ whole genome shotgun (WGS) entry which is preliminary data.</text>
</comment>
<proteinExistence type="predicted"/>
<feature type="transmembrane region" description="Helical" evidence="1">
    <location>
        <begin position="407"/>
        <end position="426"/>
    </location>
</feature>
<keyword evidence="1" id="KW-0472">Membrane</keyword>